<gene>
    <name evidence="10" type="primary">TorTNL14</name>
    <name evidence="10" type="ORF">TorRG33x02_155910</name>
</gene>
<dbReference type="InterPro" id="IPR045344">
    <property type="entry name" value="C-JID"/>
</dbReference>
<evidence type="ECO:0000256" key="8">
    <source>
        <dbReference type="SAM" id="MobiDB-lite"/>
    </source>
</evidence>
<accession>A0A2P5ET41</accession>
<dbReference type="EC" id="3.2.2.6" evidence="1"/>
<dbReference type="Pfam" id="PF00931">
    <property type="entry name" value="NB-ARC"/>
    <property type="match status" value="1"/>
</dbReference>
<dbReference type="InterPro" id="IPR058192">
    <property type="entry name" value="WHD_ROQ1-like"/>
</dbReference>
<dbReference type="InterPro" id="IPR036390">
    <property type="entry name" value="WH_DNA-bd_sf"/>
</dbReference>
<dbReference type="Gene3D" id="3.80.10.10">
    <property type="entry name" value="Ribonuclease Inhibitor"/>
    <property type="match status" value="3"/>
</dbReference>
<dbReference type="EMBL" id="JXTC01000103">
    <property type="protein sequence ID" value="PON88686.1"/>
    <property type="molecule type" value="Genomic_DNA"/>
</dbReference>
<dbReference type="FunFam" id="3.40.50.10140:FF:000007">
    <property type="entry name" value="Disease resistance protein (TIR-NBS-LRR class)"/>
    <property type="match status" value="1"/>
</dbReference>
<dbReference type="Pfam" id="PF07725">
    <property type="entry name" value="LRR_3"/>
    <property type="match status" value="1"/>
</dbReference>
<dbReference type="SUPFAM" id="SSF52540">
    <property type="entry name" value="P-loop containing nucleoside triphosphate hydrolases"/>
    <property type="match status" value="1"/>
</dbReference>
<evidence type="ECO:0000256" key="7">
    <source>
        <dbReference type="ARBA" id="ARBA00047304"/>
    </source>
</evidence>
<reference evidence="11" key="1">
    <citation type="submission" date="2016-06" db="EMBL/GenBank/DDBJ databases">
        <title>Parallel loss of symbiosis genes in relatives of nitrogen-fixing non-legume Parasponia.</title>
        <authorList>
            <person name="Van Velzen R."/>
            <person name="Holmer R."/>
            <person name="Bu F."/>
            <person name="Rutten L."/>
            <person name="Van Zeijl A."/>
            <person name="Liu W."/>
            <person name="Santuari L."/>
            <person name="Cao Q."/>
            <person name="Sharma T."/>
            <person name="Shen D."/>
            <person name="Roswanjaya Y."/>
            <person name="Wardhani T."/>
            <person name="Kalhor M.S."/>
            <person name="Jansen J."/>
            <person name="Van den Hoogen J."/>
            <person name="Gungor B."/>
            <person name="Hartog M."/>
            <person name="Hontelez J."/>
            <person name="Verver J."/>
            <person name="Yang W.-C."/>
            <person name="Schijlen E."/>
            <person name="Repin R."/>
            <person name="Schilthuizen M."/>
            <person name="Schranz E."/>
            <person name="Heidstra R."/>
            <person name="Miyata K."/>
            <person name="Fedorova E."/>
            <person name="Kohlen W."/>
            <person name="Bisseling T."/>
            <person name="Smit S."/>
            <person name="Geurts R."/>
        </authorList>
    </citation>
    <scope>NUCLEOTIDE SEQUENCE [LARGE SCALE GENOMIC DNA]</scope>
    <source>
        <strain evidence="11">cv. RG33-2</strain>
    </source>
</reference>
<dbReference type="InterPro" id="IPR000157">
    <property type="entry name" value="TIR_dom"/>
</dbReference>
<dbReference type="InterPro" id="IPR032675">
    <property type="entry name" value="LRR_dom_sf"/>
</dbReference>
<proteinExistence type="predicted"/>
<dbReference type="SUPFAM" id="SSF52058">
    <property type="entry name" value="L domain-like"/>
    <property type="match status" value="1"/>
</dbReference>
<dbReference type="InterPro" id="IPR042197">
    <property type="entry name" value="Apaf_helical"/>
</dbReference>
<dbReference type="OrthoDB" id="1936883at2759"/>
<dbReference type="InterPro" id="IPR002182">
    <property type="entry name" value="NB-ARC"/>
</dbReference>
<dbReference type="Proteomes" id="UP000237000">
    <property type="component" value="Unassembled WGS sequence"/>
</dbReference>
<evidence type="ECO:0000256" key="4">
    <source>
        <dbReference type="ARBA" id="ARBA00022801"/>
    </source>
</evidence>
<dbReference type="InterPro" id="IPR035897">
    <property type="entry name" value="Toll_tir_struct_dom_sf"/>
</dbReference>
<dbReference type="GO" id="GO:0061809">
    <property type="term" value="F:NAD+ nucleosidase activity, cyclic ADP-ribose generating"/>
    <property type="evidence" value="ECO:0007669"/>
    <property type="project" value="UniProtKB-EC"/>
</dbReference>
<evidence type="ECO:0000313" key="11">
    <source>
        <dbReference type="Proteomes" id="UP000237000"/>
    </source>
</evidence>
<keyword evidence="2" id="KW-0433">Leucine-rich repeat</keyword>
<dbReference type="InParanoid" id="A0A2P5ET41"/>
<evidence type="ECO:0000313" key="10">
    <source>
        <dbReference type="EMBL" id="PON88686.1"/>
    </source>
</evidence>
<dbReference type="SUPFAM" id="SSF52200">
    <property type="entry name" value="Toll/Interleukin receptor TIR domain"/>
    <property type="match status" value="1"/>
</dbReference>
<dbReference type="GO" id="GO:0043531">
    <property type="term" value="F:ADP binding"/>
    <property type="evidence" value="ECO:0007669"/>
    <property type="project" value="InterPro"/>
</dbReference>
<evidence type="ECO:0000256" key="3">
    <source>
        <dbReference type="ARBA" id="ARBA00022737"/>
    </source>
</evidence>
<dbReference type="PANTHER" id="PTHR11017">
    <property type="entry name" value="LEUCINE-RICH REPEAT-CONTAINING PROTEIN"/>
    <property type="match status" value="1"/>
</dbReference>
<evidence type="ECO:0000256" key="1">
    <source>
        <dbReference type="ARBA" id="ARBA00011982"/>
    </source>
</evidence>
<dbReference type="InterPro" id="IPR027417">
    <property type="entry name" value="P-loop_NTPase"/>
</dbReference>
<organism evidence="10 11">
    <name type="scientific">Trema orientale</name>
    <name type="common">Charcoal tree</name>
    <name type="synonym">Celtis orientalis</name>
    <dbReference type="NCBI Taxonomy" id="63057"/>
    <lineage>
        <taxon>Eukaryota</taxon>
        <taxon>Viridiplantae</taxon>
        <taxon>Streptophyta</taxon>
        <taxon>Embryophyta</taxon>
        <taxon>Tracheophyta</taxon>
        <taxon>Spermatophyta</taxon>
        <taxon>Magnoliopsida</taxon>
        <taxon>eudicotyledons</taxon>
        <taxon>Gunneridae</taxon>
        <taxon>Pentapetalae</taxon>
        <taxon>rosids</taxon>
        <taxon>fabids</taxon>
        <taxon>Rosales</taxon>
        <taxon>Cannabaceae</taxon>
        <taxon>Trema</taxon>
    </lineage>
</organism>
<dbReference type="GO" id="GO:0007165">
    <property type="term" value="P:signal transduction"/>
    <property type="evidence" value="ECO:0007669"/>
    <property type="project" value="InterPro"/>
</dbReference>
<dbReference type="SUPFAM" id="SSF46785">
    <property type="entry name" value="Winged helix' DNA-binding domain"/>
    <property type="match status" value="1"/>
</dbReference>
<dbReference type="PANTHER" id="PTHR11017:SF479">
    <property type="entry name" value="DISEASE RESISTANCE PROTEIN (TIR-NBS-LRR CLASS) FAMILY"/>
    <property type="match status" value="1"/>
</dbReference>
<dbReference type="Gene3D" id="3.40.50.300">
    <property type="entry name" value="P-loop containing nucleotide triphosphate hydrolases"/>
    <property type="match status" value="1"/>
</dbReference>
<dbReference type="Gene3D" id="1.10.8.430">
    <property type="entry name" value="Helical domain of apoptotic protease-activating factors"/>
    <property type="match status" value="1"/>
</dbReference>
<dbReference type="SMART" id="SM00364">
    <property type="entry name" value="LRR_BAC"/>
    <property type="match status" value="4"/>
</dbReference>
<dbReference type="SMART" id="SM00255">
    <property type="entry name" value="TIR"/>
    <property type="match status" value="1"/>
</dbReference>
<dbReference type="SMART" id="SM00369">
    <property type="entry name" value="LRR_TYP"/>
    <property type="match status" value="4"/>
</dbReference>
<dbReference type="PROSITE" id="PS51450">
    <property type="entry name" value="LRR"/>
    <property type="match status" value="2"/>
</dbReference>
<comment type="caution">
    <text evidence="10">The sequence shown here is derived from an EMBL/GenBank/DDBJ whole genome shotgun (WGS) entry which is preliminary data.</text>
</comment>
<keyword evidence="3" id="KW-0677">Repeat</keyword>
<dbReference type="InterPro" id="IPR044974">
    <property type="entry name" value="Disease_R_plants"/>
</dbReference>
<name>A0A2P5ET41_TREOI</name>
<dbReference type="FunFam" id="1.10.8.430:FF:000002">
    <property type="entry name" value="Disease resistance protein (TIR-NBS-LRR class)"/>
    <property type="match status" value="1"/>
</dbReference>
<keyword evidence="5" id="KW-0611">Plant defense</keyword>
<dbReference type="Pfam" id="PF23282">
    <property type="entry name" value="WHD_ROQ1"/>
    <property type="match status" value="1"/>
</dbReference>
<dbReference type="InterPro" id="IPR058546">
    <property type="entry name" value="RPS4B/Roq1-like_LRR"/>
</dbReference>
<feature type="region of interest" description="Disordered" evidence="8">
    <location>
        <begin position="1254"/>
        <end position="1309"/>
    </location>
</feature>
<dbReference type="FunCoup" id="A0A2P5ET41">
    <property type="interactions" value="108"/>
</dbReference>
<feature type="domain" description="TIR" evidence="9">
    <location>
        <begin position="5"/>
        <end position="171"/>
    </location>
</feature>
<protein>
    <recommendedName>
        <fullName evidence="1">ADP-ribosyl cyclase/cyclic ADP-ribose hydrolase</fullName>
        <ecNumber evidence="1">3.2.2.6</ecNumber>
    </recommendedName>
</protein>
<evidence type="ECO:0000256" key="6">
    <source>
        <dbReference type="ARBA" id="ARBA00023027"/>
    </source>
</evidence>
<dbReference type="InterPro" id="IPR003591">
    <property type="entry name" value="Leu-rich_rpt_typical-subtyp"/>
</dbReference>
<keyword evidence="11" id="KW-1185">Reference proteome</keyword>
<dbReference type="PROSITE" id="PS50104">
    <property type="entry name" value="TIR"/>
    <property type="match status" value="1"/>
</dbReference>
<comment type="catalytic activity">
    <reaction evidence="7">
        <text>NAD(+) + H2O = ADP-D-ribose + nicotinamide + H(+)</text>
        <dbReference type="Rhea" id="RHEA:16301"/>
        <dbReference type="ChEBI" id="CHEBI:15377"/>
        <dbReference type="ChEBI" id="CHEBI:15378"/>
        <dbReference type="ChEBI" id="CHEBI:17154"/>
        <dbReference type="ChEBI" id="CHEBI:57540"/>
        <dbReference type="ChEBI" id="CHEBI:57967"/>
        <dbReference type="EC" id="3.2.2.6"/>
    </reaction>
    <physiologicalReaction direction="left-to-right" evidence="7">
        <dbReference type="Rhea" id="RHEA:16302"/>
    </physiologicalReaction>
</comment>
<dbReference type="Gene3D" id="3.40.50.10140">
    <property type="entry name" value="Toll/interleukin-1 receptor homology (TIR) domain"/>
    <property type="match status" value="1"/>
</dbReference>
<feature type="compositionally biased region" description="Basic and acidic residues" evidence="8">
    <location>
        <begin position="1267"/>
        <end position="1309"/>
    </location>
</feature>
<dbReference type="InterPro" id="IPR011713">
    <property type="entry name" value="Leu-rich_rpt_3"/>
</dbReference>
<sequence>MSKGPPYDVFLSFRGEDTRDNFVSHLYAALCRNKIETYIDYKLERGNGISPSLLKAIEASMVSVIIFSKNYAFSSWCLDELVKILECKEKYGQFVIPVFYHVDPSHVRKQKGSYAAAFDFLEEYFEDRMDKVYKWRDALSATANLSGWDSQVTRPESTLVEVIVADIVNKLNSISSINDFKGLVGIDKRIELIESKLQVGSLDVRIIGIWGMGGIGKTTLASVIYNRLASQFEGCCFLANVREEADKYGLHHLRNKLFSNLLDEENLNMGNLYVGSKFLKSRLHRKKVLIVLDDVNDPDHLELLAGDRDWFGLGSRIIITTRDMQVLWNEVDEVYEVEKLNSDEALKLFHLNAFKGNPPRRNYAELSNRVVNYADGIPLAVKVLGSFLRHKRTENWERELDKLREVPNNKIQNVLRVSYEGLDRKEKSIFLDVACFFKGMNRDRVEKILEGCGFYAKTGIDDLIDKSLITLGQLNILWMHDLVQKMGWEIVESIEETGKRSRLWIAQDVYHVLKNNKGTKAIEGIFLDTSEFRALDLGPEIFKETLNLRLLKICNSEDITKSKVHLHQGLQFLPDALRYLNWYAYPLKFLPSNFTPKNLVELHMCKSQLKKLWDGVQHLINLKRIDLSHSKLLIQISDLSQAPNLEYMNLSYCTRLHHVPSLNFRNIERLTSLNLSKCGEFCCAQSGIQSRELGSARFDGCSSLKILPRISGNIRCLSLGTSAVEEWPSSIWCLENLVSLDISNNQCLKNLPVNVHKLTSLHSLSLLGCTSLNKFPLLPRNIRLLNLSETTVEQVPSSIESLSHLKVFTLINCKNLVGLPTSIFKLKSLSRLDLFGCTEFESFPEVPEPVESLRNLDLNQTAIKELPTSIKNLIGLCDINMGLCESLKILPSSIYNISHLESLFISNCPRLENLPAISVDLCHLSYLDLSYCNLLEIPDSLGCLSSLENLDLRGNIFEEIPESIKQLSKLTMLKISNCEKLRSLPELPLFLELLYASGCTSLETLQNFSSLTNSCWDDYDVTYRKELLFYNSLKLDQNACNNIVTEFQMRVLHTAAACVLKLAESNESKDSRVSICCIGNEVPKWFGYQSEGSSIDINLSPQWHNNNFLGFALCAVVEFGNYHSSCEYLNFYCMFHLKNSSGGSQEFCWTFPNWENGELKRNSEHPSSNHVFMWYQHEGYRDCLDAVEASFDFFLRDDMGVLVDSGNCRVKRCGICLLYLQEVEEIARIINDRCVFGEPCIEGMIEPSRGASAVIKSDTEEQGEQSEPSRSDIAKEGGEEKKVERENAVIETDKEKEEENEHSVTKHTGQLEELARNILDLDINNVQSHQLEELVENIMNYFDNSNDIGPS</sequence>
<evidence type="ECO:0000256" key="5">
    <source>
        <dbReference type="ARBA" id="ARBA00022821"/>
    </source>
</evidence>
<evidence type="ECO:0000259" key="9">
    <source>
        <dbReference type="PROSITE" id="PS50104"/>
    </source>
</evidence>
<evidence type="ECO:0000256" key="2">
    <source>
        <dbReference type="ARBA" id="ARBA00022614"/>
    </source>
</evidence>
<dbReference type="InterPro" id="IPR001611">
    <property type="entry name" value="Leu-rich_rpt"/>
</dbReference>
<keyword evidence="4" id="KW-0378">Hydrolase</keyword>
<dbReference type="Pfam" id="PF01582">
    <property type="entry name" value="TIR"/>
    <property type="match status" value="1"/>
</dbReference>
<dbReference type="Pfam" id="PF23286">
    <property type="entry name" value="LRR_13"/>
    <property type="match status" value="1"/>
</dbReference>
<dbReference type="GO" id="GO:0006952">
    <property type="term" value="P:defense response"/>
    <property type="evidence" value="ECO:0007669"/>
    <property type="project" value="UniProtKB-KW"/>
</dbReference>
<dbReference type="Pfam" id="PF20160">
    <property type="entry name" value="C-JID"/>
    <property type="match status" value="1"/>
</dbReference>
<keyword evidence="6" id="KW-0520">NAD</keyword>
<dbReference type="PRINTS" id="PR00364">
    <property type="entry name" value="DISEASERSIST"/>
</dbReference>